<dbReference type="AlphaFoldDB" id="J4H245"/>
<name>J4H245_9APHY</name>
<reference evidence="1 2" key="1">
    <citation type="journal article" date="2012" name="Appl. Environ. Microbiol.">
        <title>Short-read sequencing for genomic analysis of the brown rot fungus Fibroporia radiculosa.</title>
        <authorList>
            <person name="Tang J.D."/>
            <person name="Perkins A.D."/>
            <person name="Sonstegard T.S."/>
            <person name="Schroeder S.G."/>
            <person name="Burgess S.C."/>
            <person name="Diehl S.V."/>
        </authorList>
    </citation>
    <scope>NUCLEOTIDE SEQUENCE [LARGE SCALE GENOMIC DNA]</scope>
    <source>
        <strain evidence="1 2">TFFH 294</strain>
    </source>
</reference>
<evidence type="ECO:0000313" key="2">
    <source>
        <dbReference type="Proteomes" id="UP000006352"/>
    </source>
</evidence>
<evidence type="ECO:0000313" key="1">
    <source>
        <dbReference type="EMBL" id="CCM00884.1"/>
    </source>
</evidence>
<protein>
    <recommendedName>
        <fullName evidence="3">F-box domain-containing protein</fullName>
    </recommendedName>
</protein>
<organism evidence="1 2">
    <name type="scientific">Fibroporia radiculosa</name>
    <dbReference type="NCBI Taxonomy" id="599839"/>
    <lineage>
        <taxon>Eukaryota</taxon>
        <taxon>Fungi</taxon>
        <taxon>Dikarya</taxon>
        <taxon>Basidiomycota</taxon>
        <taxon>Agaricomycotina</taxon>
        <taxon>Agaricomycetes</taxon>
        <taxon>Polyporales</taxon>
        <taxon>Fibroporiaceae</taxon>
        <taxon>Fibroporia</taxon>
    </lineage>
</organism>
<dbReference type="InParanoid" id="J4H245"/>
<gene>
    <name evidence="1" type="ORF">FIBRA_02930</name>
</gene>
<dbReference type="RefSeq" id="XP_012180167.1">
    <property type="nucleotide sequence ID" value="XM_012324777.1"/>
</dbReference>
<proteinExistence type="predicted"/>
<dbReference type="HOGENOM" id="CLU_735912_0_0_1"/>
<dbReference type="EMBL" id="HE797010">
    <property type="protein sequence ID" value="CCM00884.1"/>
    <property type="molecule type" value="Genomic_DNA"/>
</dbReference>
<evidence type="ECO:0008006" key="3">
    <source>
        <dbReference type="Google" id="ProtNLM"/>
    </source>
</evidence>
<dbReference type="SUPFAM" id="SSF52047">
    <property type="entry name" value="RNI-like"/>
    <property type="match status" value="1"/>
</dbReference>
<dbReference type="STRING" id="599839.J4H245"/>
<keyword evidence="2" id="KW-1185">Reference proteome</keyword>
<sequence length="388" mass="42673">MPVGYPCPRLVDDLIPFILESDNHWWNRDLKRLALISPAWLLYVRKRLYAHPTLRSYRACILLARSLTENVCLLPLLQGIELRPGAGGTARDGLTEEAMAGLRFMFTLSGLRSLTLGGDLAVGAERFLHALSNTQSIVRLSIDGDPVAWNPESSQCTLEPPSLEWDEVFAAKFMRLRSLRLSNLELSLFESAPSCPRLAELSLHNVQIVQGALSDLCRDSGDALRTLSVTSSQPELTIGDDVGELLDSCSNIENLRLEVSEGPGSEVFLGDDFPDCPAIRQLCLSGLSVNAQTLEFIGQSCKNIELLAVLGRHVRITPDDWITFLASAALPSLRELATPSGTDHPPFTYWSRAMHAQVQRACGYRKVALSSSVCLLCAWYSSSLTAFN</sequence>
<dbReference type="Proteomes" id="UP000006352">
    <property type="component" value="Unassembled WGS sequence"/>
</dbReference>
<dbReference type="OrthoDB" id="3251638at2759"/>
<dbReference type="GeneID" id="24095795"/>
<accession>J4H245</accession>
<dbReference type="InterPro" id="IPR032675">
    <property type="entry name" value="LRR_dom_sf"/>
</dbReference>
<dbReference type="Gene3D" id="3.80.10.10">
    <property type="entry name" value="Ribonuclease Inhibitor"/>
    <property type="match status" value="1"/>
</dbReference>